<feature type="transmembrane region" description="Helical" evidence="9">
    <location>
        <begin position="92"/>
        <end position="115"/>
    </location>
</feature>
<accession>A0A4R2T959</accession>
<keyword evidence="8 9" id="KW-0472">Membrane</keyword>
<dbReference type="SUPFAM" id="SSF90123">
    <property type="entry name" value="ABC transporter transmembrane region"/>
    <property type="match status" value="1"/>
</dbReference>
<dbReference type="Gene3D" id="3.40.50.300">
    <property type="entry name" value="P-loop containing nucleotide triphosphate hydrolases"/>
    <property type="match status" value="1"/>
</dbReference>
<dbReference type="CDD" id="cd03254">
    <property type="entry name" value="ABCC_Glucan_exporter_like"/>
    <property type="match status" value="1"/>
</dbReference>
<comment type="subcellular location">
    <subcellularLocation>
        <location evidence="1">Cell membrane</location>
        <topology evidence="1">Multi-pass membrane protein</topology>
    </subcellularLocation>
</comment>
<organism evidence="12 13">
    <name type="scientific">Serpentinicella alkaliphila</name>
    <dbReference type="NCBI Taxonomy" id="1734049"/>
    <lineage>
        <taxon>Bacteria</taxon>
        <taxon>Bacillati</taxon>
        <taxon>Bacillota</taxon>
        <taxon>Clostridia</taxon>
        <taxon>Peptostreptococcales</taxon>
        <taxon>Natronincolaceae</taxon>
        <taxon>Serpentinicella</taxon>
    </lineage>
</organism>
<dbReference type="InterPro" id="IPR039421">
    <property type="entry name" value="Type_1_exporter"/>
</dbReference>
<dbReference type="FunFam" id="3.40.50.300:FF:000287">
    <property type="entry name" value="Multidrug ABC transporter ATP-binding protein"/>
    <property type="match status" value="1"/>
</dbReference>
<dbReference type="SUPFAM" id="SSF52540">
    <property type="entry name" value="P-loop containing nucleoside triphosphate hydrolases"/>
    <property type="match status" value="1"/>
</dbReference>
<dbReference type="SMART" id="SM00382">
    <property type="entry name" value="AAA"/>
    <property type="match status" value="1"/>
</dbReference>
<dbReference type="OrthoDB" id="9762778at2"/>
<keyword evidence="3" id="KW-1003">Cell membrane</keyword>
<dbReference type="RefSeq" id="WP_132849110.1">
    <property type="nucleotide sequence ID" value="NZ_CP058648.1"/>
</dbReference>
<dbReference type="FunFam" id="1.20.1560.10:FF:000011">
    <property type="entry name" value="Multidrug ABC transporter ATP-binding protein"/>
    <property type="match status" value="1"/>
</dbReference>
<evidence type="ECO:0000256" key="1">
    <source>
        <dbReference type="ARBA" id="ARBA00004651"/>
    </source>
</evidence>
<evidence type="ECO:0000256" key="5">
    <source>
        <dbReference type="ARBA" id="ARBA00022741"/>
    </source>
</evidence>
<dbReference type="EMBL" id="SLYC01000033">
    <property type="protein sequence ID" value="TCP99769.1"/>
    <property type="molecule type" value="Genomic_DNA"/>
</dbReference>
<dbReference type="InterPro" id="IPR011527">
    <property type="entry name" value="ABC1_TM_dom"/>
</dbReference>
<protein>
    <submittedName>
        <fullName evidence="12">ATP-binding cassette subfamily B protein</fullName>
    </submittedName>
</protein>
<dbReference type="GO" id="GO:0015421">
    <property type="term" value="F:ABC-type oligopeptide transporter activity"/>
    <property type="evidence" value="ECO:0007669"/>
    <property type="project" value="TreeGrafter"/>
</dbReference>
<evidence type="ECO:0000259" key="11">
    <source>
        <dbReference type="PROSITE" id="PS50929"/>
    </source>
</evidence>
<dbReference type="Pfam" id="PF00005">
    <property type="entry name" value="ABC_tran"/>
    <property type="match status" value="1"/>
</dbReference>
<feature type="transmembrane region" description="Helical" evidence="9">
    <location>
        <begin position="300"/>
        <end position="319"/>
    </location>
</feature>
<name>A0A4R2T959_9FIRM</name>
<proteinExistence type="predicted"/>
<dbReference type="CDD" id="cd18547">
    <property type="entry name" value="ABC_6TM_Tm288_like"/>
    <property type="match status" value="1"/>
</dbReference>
<feature type="transmembrane region" description="Helical" evidence="9">
    <location>
        <begin position="194"/>
        <end position="211"/>
    </location>
</feature>
<reference evidence="12 13" key="1">
    <citation type="submission" date="2019-03" db="EMBL/GenBank/DDBJ databases">
        <title>Genomic Encyclopedia of Type Strains, Phase IV (KMG-IV): sequencing the most valuable type-strain genomes for metagenomic binning, comparative biology and taxonomic classification.</title>
        <authorList>
            <person name="Goeker M."/>
        </authorList>
    </citation>
    <scope>NUCLEOTIDE SEQUENCE [LARGE SCALE GENOMIC DNA]</scope>
    <source>
        <strain evidence="12 13">DSM 100013</strain>
    </source>
</reference>
<keyword evidence="4 9" id="KW-0812">Transmembrane</keyword>
<feature type="domain" description="ABC transporter" evidence="10">
    <location>
        <begin position="369"/>
        <end position="603"/>
    </location>
</feature>
<dbReference type="InterPro" id="IPR003439">
    <property type="entry name" value="ABC_transporter-like_ATP-bd"/>
</dbReference>
<feature type="transmembrane region" description="Helical" evidence="9">
    <location>
        <begin position="169"/>
        <end position="188"/>
    </location>
</feature>
<evidence type="ECO:0000313" key="12">
    <source>
        <dbReference type="EMBL" id="TCP99769.1"/>
    </source>
</evidence>
<dbReference type="PANTHER" id="PTHR43394:SF1">
    <property type="entry name" value="ATP-BINDING CASSETTE SUB-FAMILY B MEMBER 10, MITOCHONDRIAL"/>
    <property type="match status" value="1"/>
</dbReference>
<dbReference type="PANTHER" id="PTHR43394">
    <property type="entry name" value="ATP-DEPENDENT PERMEASE MDL1, MITOCHONDRIAL"/>
    <property type="match status" value="1"/>
</dbReference>
<dbReference type="GO" id="GO:0005886">
    <property type="term" value="C:plasma membrane"/>
    <property type="evidence" value="ECO:0007669"/>
    <property type="project" value="UniProtKB-SubCell"/>
</dbReference>
<comment type="caution">
    <text evidence="12">The sequence shown here is derived from an EMBL/GenBank/DDBJ whole genome shotgun (WGS) entry which is preliminary data.</text>
</comment>
<dbReference type="PROSITE" id="PS50893">
    <property type="entry name" value="ABC_TRANSPORTER_2"/>
    <property type="match status" value="1"/>
</dbReference>
<sequence length="610" mass="68500">MRKEGPKENSIRRMASNINGLINPETKTENSKDTLRRLWTYLGRKNTKLFLVFILVVLSTLLGLAGPYLIGLAIDSIKLGQASINFTRLRNLIFLMTATYLLSTFLTWLQMYIMIDISQKTIRNIRRDIFEKLQSLPLSFFELKTHGELMSRLTNDVENINHSLTQSTIQLFTSIITILGVAVIIFIINPILALLSLITIPIGIIITKIISNRTRNYFSEQQTELGNLNGHIEENITGLKVIKAFAQEEKSIEKFNEINIRLRKSSVRAQIYSGIILPLVNISNNLSFAIVAIVGGVMGARGVITIGTIAMFLSYSRIFTRPITEIANQYNMVQSAIAGAERVFEIIDETSEKDLKEGLVELDKVNGEIIFKNVNFAYKDEEIVLENINFIVKPGQKIALVGETGAGKTTIVNLLMRFYDLHSGEILIDGCNINKITRKNLRNNISMVLQDNYLFAGTIMENIRYGKLDATDEEVRKAAKLANAHLFILKLTEGYDTLVTEGGNSLSQGERQLLSIARAILAKASILILDEATSSVDTRTEIKIQQAMNTLMRDKTSLIIAHRLSTIKDADQILIINDGKIAEKGTHQQLLQQKGLYYSLYYSQISNRVS</sequence>
<keyword evidence="13" id="KW-1185">Reference proteome</keyword>
<dbReference type="Pfam" id="PF00664">
    <property type="entry name" value="ABC_membrane"/>
    <property type="match status" value="1"/>
</dbReference>
<dbReference type="PROSITE" id="PS00211">
    <property type="entry name" value="ABC_TRANSPORTER_1"/>
    <property type="match status" value="1"/>
</dbReference>
<dbReference type="InterPro" id="IPR003593">
    <property type="entry name" value="AAA+_ATPase"/>
</dbReference>
<dbReference type="InterPro" id="IPR027417">
    <property type="entry name" value="P-loop_NTPase"/>
</dbReference>
<feature type="transmembrane region" description="Helical" evidence="9">
    <location>
        <begin position="271"/>
        <end position="294"/>
    </location>
</feature>
<evidence type="ECO:0000256" key="8">
    <source>
        <dbReference type="ARBA" id="ARBA00023136"/>
    </source>
</evidence>
<evidence type="ECO:0000256" key="6">
    <source>
        <dbReference type="ARBA" id="ARBA00022840"/>
    </source>
</evidence>
<evidence type="ECO:0000313" key="13">
    <source>
        <dbReference type="Proteomes" id="UP000295504"/>
    </source>
</evidence>
<feature type="domain" description="ABC transmembrane type-1" evidence="11">
    <location>
        <begin position="50"/>
        <end position="335"/>
    </location>
</feature>
<keyword evidence="7 9" id="KW-1133">Transmembrane helix</keyword>
<feature type="transmembrane region" description="Helical" evidence="9">
    <location>
        <begin position="49"/>
        <end position="72"/>
    </location>
</feature>
<dbReference type="Proteomes" id="UP000295504">
    <property type="component" value="Unassembled WGS sequence"/>
</dbReference>
<evidence type="ECO:0000256" key="7">
    <source>
        <dbReference type="ARBA" id="ARBA00022989"/>
    </source>
</evidence>
<dbReference type="GO" id="GO:0005524">
    <property type="term" value="F:ATP binding"/>
    <property type="evidence" value="ECO:0007669"/>
    <property type="project" value="UniProtKB-KW"/>
</dbReference>
<keyword evidence="5" id="KW-0547">Nucleotide-binding</keyword>
<keyword evidence="6 12" id="KW-0067">ATP-binding</keyword>
<dbReference type="InterPro" id="IPR017871">
    <property type="entry name" value="ABC_transporter-like_CS"/>
</dbReference>
<dbReference type="PROSITE" id="PS50929">
    <property type="entry name" value="ABC_TM1F"/>
    <property type="match status" value="1"/>
</dbReference>
<dbReference type="Gene3D" id="1.20.1560.10">
    <property type="entry name" value="ABC transporter type 1, transmembrane domain"/>
    <property type="match status" value="1"/>
</dbReference>
<dbReference type="AlphaFoldDB" id="A0A4R2T959"/>
<gene>
    <name evidence="12" type="ORF">EDD79_103312</name>
</gene>
<evidence type="ECO:0000256" key="4">
    <source>
        <dbReference type="ARBA" id="ARBA00022692"/>
    </source>
</evidence>
<dbReference type="InterPro" id="IPR036640">
    <property type="entry name" value="ABC1_TM_sf"/>
</dbReference>
<evidence type="ECO:0000256" key="3">
    <source>
        <dbReference type="ARBA" id="ARBA00022475"/>
    </source>
</evidence>
<dbReference type="GO" id="GO:0016887">
    <property type="term" value="F:ATP hydrolysis activity"/>
    <property type="evidence" value="ECO:0007669"/>
    <property type="project" value="InterPro"/>
</dbReference>
<evidence type="ECO:0000259" key="10">
    <source>
        <dbReference type="PROSITE" id="PS50893"/>
    </source>
</evidence>
<evidence type="ECO:0000256" key="9">
    <source>
        <dbReference type="SAM" id="Phobius"/>
    </source>
</evidence>
<evidence type="ECO:0000256" key="2">
    <source>
        <dbReference type="ARBA" id="ARBA00022448"/>
    </source>
</evidence>
<keyword evidence="2" id="KW-0813">Transport</keyword>